<reference evidence="2" key="1">
    <citation type="submission" date="2016-10" db="EMBL/GenBank/DDBJ databases">
        <authorList>
            <person name="Varghese N."/>
            <person name="Submissions S."/>
        </authorList>
    </citation>
    <scope>NUCLEOTIDE SEQUENCE [LARGE SCALE GENOMIC DNA]</scope>
    <source>
        <strain evidence="2">DSM 23920</strain>
    </source>
</reference>
<dbReference type="Proteomes" id="UP000199656">
    <property type="component" value="Unassembled WGS sequence"/>
</dbReference>
<evidence type="ECO:0000313" key="2">
    <source>
        <dbReference type="Proteomes" id="UP000199656"/>
    </source>
</evidence>
<dbReference type="EMBL" id="FNRL01000007">
    <property type="protein sequence ID" value="SEA44083.1"/>
    <property type="molecule type" value="Genomic_DNA"/>
</dbReference>
<dbReference type="AlphaFoldDB" id="A0A1H4B7B9"/>
<evidence type="ECO:0000313" key="1">
    <source>
        <dbReference type="EMBL" id="SEA44083.1"/>
    </source>
</evidence>
<name>A0A1H4B7B9_9BACT</name>
<organism evidence="1 2">
    <name type="scientific">Chitinophaga terrae</name>
    <name type="common">ex Kim and Jung 2007</name>
    <dbReference type="NCBI Taxonomy" id="408074"/>
    <lineage>
        <taxon>Bacteria</taxon>
        <taxon>Pseudomonadati</taxon>
        <taxon>Bacteroidota</taxon>
        <taxon>Chitinophagia</taxon>
        <taxon>Chitinophagales</taxon>
        <taxon>Chitinophagaceae</taxon>
        <taxon>Chitinophaga</taxon>
    </lineage>
</organism>
<keyword evidence="2" id="KW-1185">Reference proteome</keyword>
<sequence>MTGTLVINGDRVFFEEPYGVLYKHSSGDIVRISDYHWLNSLILFFIHSNRNHNTTIDDLVDFFDKSRIFYLQKNPVPKRSDVEHIVRELLDGLARNGCIVMEDDR</sequence>
<accession>A0A1H4B7B9</accession>
<protein>
    <submittedName>
        <fullName evidence="1">Uncharacterized protein</fullName>
    </submittedName>
</protein>
<dbReference type="STRING" id="408074.SAMN05660909_01938"/>
<gene>
    <name evidence="1" type="ORF">SAMN05660909_01938</name>
</gene>
<proteinExistence type="predicted"/>